<dbReference type="RefSeq" id="WP_359290546.1">
    <property type="nucleotide sequence ID" value="NZ_BEVZ01000006.1"/>
</dbReference>
<dbReference type="EMBL" id="JBEZUR010000032">
    <property type="protein sequence ID" value="MEU3556379.1"/>
    <property type="molecule type" value="Genomic_DNA"/>
</dbReference>
<dbReference type="InterPro" id="IPR015967">
    <property type="entry name" value="Rcmb_RecR_Znf"/>
</dbReference>
<evidence type="ECO:0000259" key="1">
    <source>
        <dbReference type="Pfam" id="PF02132"/>
    </source>
</evidence>
<feature type="domain" description="RecR protein" evidence="1">
    <location>
        <begin position="7"/>
        <end position="23"/>
    </location>
</feature>
<evidence type="ECO:0000313" key="3">
    <source>
        <dbReference type="Proteomes" id="UP001550850"/>
    </source>
</evidence>
<dbReference type="Pfam" id="PF02132">
    <property type="entry name" value="RecR_ZnF"/>
    <property type="match status" value="1"/>
</dbReference>
<organism evidence="2 3">
    <name type="scientific">Streptomyces fragilis</name>
    <dbReference type="NCBI Taxonomy" id="67301"/>
    <lineage>
        <taxon>Bacteria</taxon>
        <taxon>Bacillati</taxon>
        <taxon>Actinomycetota</taxon>
        <taxon>Actinomycetes</taxon>
        <taxon>Kitasatosporales</taxon>
        <taxon>Streptomycetaceae</taxon>
        <taxon>Streptomyces</taxon>
    </lineage>
</organism>
<dbReference type="Proteomes" id="UP001550850">
    <property type="component" value="Unassembled WGS sequence"/>
</dbReference>
<keyword evidence="3" id="KW-1185">Reference proteome</keyword>
<reference evidence="2 3" key="1">
    <citation type="submission" date="2024-06" db="EMBL/GenBank/DDBJ databases">
        <title>The Natural Products Discovery Center: Release of the First 8490 Sequenced Strains for Exploring Actinobacteria Biosynthetic Diversity.</title>
        <authorList>
            <person name="Kalkreuter E."/>
            <person name="Kautsar S.A."/>
            <person name="Yang D."/>
            <person name="Bader C.D."/>
            <person name="Teijaro C.N."/>
            <person name="Fluegel L."/>
            <person name="Davis C.M."/>
            <person name="Simpson J.R."/>
            <person name="Lauterbach L."/>
            <person name="Steele A.D."/>
            <person name="Gui C."/>
            <person name="Meng S."/>
            <person name="Li G."/>
            <person name="Viehrig K."/>
            <person name="Ye F."/>
            <person name="Su P."/>
            <person name="Kiefer A.F."/>
            <person name="Nichols A."/>
            <person name="Cepeda A.J."/>
            <person name="Yan W."/>
            <person name="Fan B."/>
            <person name="Jiang Y."/>
            <person name="Adhikari A."/>
            <person name="Zheng C.-J."/>
            <person name="Schuster L."/>
            <person name="Cowan T.M."/>
            <person name="Smanski M.J."/>
            <person name="Chevrette M.G."/>
            <person name="De Carvalho L.P.S."/>
            <person name="Shen B."/>
        </authorList>
    </citation>
    <scope>NUCLEOTIDE SEQUENCE [LARGE SCALE GENOMIC DNA]</scope>
    <source>
        <strain evidence="2 3">NPDC038104</strain>
    </source>
</reference>
<accession>A0ABV2YKW2</accession>
<comment type="caution">
    <text evidence="2">The sequence shown here is derived from an EMBL/GenBank/DDBJ whole genome shotgun (WGS) entry which is preliminary data.</text>
</comment>
<sequence>MRFSPAEECGHVSDDPPCRVCRDP</sequence>
<protein>
    <recommendedName>
        <fullName evidence="1">RecR protein domain-containing protein</fullName>
    </recommendedName>
</protein>
<proteinExistence type="predicted"/>
<name>A0ABV2YKW2_9ACTN</name>
<gene>
    <name evidence="2" type="ORF">AB0E65_19535</name>
</gene>
<evidence type="ECO:0000313" key="2">
    <source>
        <dbReference type="EMBL" id="MEU3556379.1"/>
    </source>
</evidence>